<organism evidence="2 3">
    <name type="scientific">Pedosphaera parvula (strain Ellin514)</name>
    <dbReference type="NCBI Taxonomy" id="320771"/>
    <lineage>
        <taxon>Bacteria</taxon>
        <taxon>Pseudomonadati</taxon>
        <taxon>Verrucomicrobiota</taxon>
        <taxon>Pedosphaerae</taxon>
        <taxon>Pedosphaerales</taxon>
        <taxon>Pedosphaeraceae</taxon>
        <taxon>Pedosphaera</taxon>
    </lineage>
</organism>
<feature type="domain" description="VanZ-like" evidence="1">
    <location>
        <begin position="25"/>
        <end position="126"/>
    </location>
</feature>
<dbReference type="AlphaFoldDB" id="B9XPA0"/>
<comment type="caution">
    <text evidence="2">The sequence shown here is derived from an EMBL/GenBank/DDBJ whole genome shotgun (WGS) entry which is preliminary data.</text>
</comment>
<evidence type="ECO:0000313" key="2">
    <source>
        <dbReference type="EMBL" id="EEF58351.1"/>
    </source>
</evidence>
<evidence type="ECO:0000259" key="1">
    <source>
        <dbReference type="Pfam" id="PF04892"/>
    </source>
</evidence>
<sequence length="135" mass="15610">MVTIFTASGDRQSFQHSSRIIAPLLHWLLPHLSEHTVYNVVLVFRKCAHLTEYAILAFLVWRATRKLVWRDKRPWQWSEAGVALWVAALYASTDEFHQTFVPSREGCLRDVLIDSSGALIGLLALYALGRWLKFW</sequence>
<dbReference type="STRING" id="320771.Cflav_PD1290"/>
<accession>B9XPA0</accession>
<dbReference type="Proteomes" id="UP000003688">
    <property type="component" value="Unassembled WGS sequence"/>
</dbReference>
<dbReference type="EMBL" id="ABOX02000045">
    <property type="protein sequence ID" value="EEF58351.1"/>
    <property type="molecule type" value="Genomic_DNA"/>
</dbReference>
<protein>
    <submittedName>
        <fullName evidence="2">VanZ family protein</fullName>
    </submittedName>
</protein>
<dbReference type="NCBIfam" id="NF037970">
    <property type="entry name" value="vanZ_1"/>
    <property type="match status" value="1"/>
</dbReference>
<reference evidence="2 3" key="1">
    <citation type="journal article" date="2011" name="J. Bacteriol.">
        <title>Genome sequence of 'Pedosphaera parvula' Ellin514, an aerobic Verrucomicrobial isolate from pasture soil.</title>
        <authorList>
            <person name="Kant R."/>
            <person name="van Passel M.W."/>
            <person name="Sangwan P."/>
            <person name="Palva A."/>
            <person name="Lucas S."/>
            <person name="Copeland A."/>
            <person name="Lapidus A."/>
            <person name="Glavina Del Rio T."/>
            <person name="Dalin E."/>
            <person name="Tice H."/>
            <person name="Bruce D."/>
            <person name="Goodwin L."/>
            <person name="Pitluck S."/>
            <person name="Chertkov O."/>
            <person name="Larimer F.W."/>
            <person name="Land M.L."/>
            <person name="Hauser L."/>
            <person name="Brettin T.S."/>
            <person name="Detter J.C."/>
            <person name="Han S."/>
            <person name="de Vos W.M."/>
            <person name="Janssen P.H."/>
            <person name="Smidt H."/>
        </authorList>
    </citation>
    <scope>NUCLEOTIDE SEQUENCE [LARGE SCALE GENOMIC DNA]</scope>
    <source>
        <strain evidence="2 3">Ellin514</strain>
    </source>
</reference>
<gene>
    <name evidence="2" type="ORF">Cflav_PD1290</name>
</gene>
<proteinExistence type="predicted"/>
<keyword evidence="3" id="KW-1185">Reference proteome</keyword>
<evidence type="ECO:0000313" key="3">
    <source>
        <dbReference type="Proteomes" id="UP000003688"/>
    </source>
</evidence>
<dbReference type="InterPro" id="IPR006976">
    <property type="entry name" value="VanZ-like"/>
</dbReference>
<dbReference type="Pfam" id="PF04892">
    <property type="entry name" value="VanZ"/>
    <property type="match status" value="1"/>
</dbReference>
<name>B9XPA0_PEDPL</name>